<evidence type="ECO:0000259" key="2">
    <source>
        <dbReference type="Pfam" id="PF05378"/>
    </source>
</evidence>
<feature type="domain" description="Hydantoinase A/oxoprolinase" evidence="1">
    <location>
        <begin position="178"/>
        <end position="458"/>
    </location>
</feature>
<dbReference type="GO" id="GO:0006749">
    <property type="term" value="P:glutathione metabolic process"/>
    <property type="evidence" value="ECO:0007669"/>
    <property type="project" value="TreeGrafter"/>
</dbReference>
<accession>A0A5K7Z304</accession>
<evidence type="ECO:0000259" key="1">
    <source>
        <dbReference type="Pfam" id="PF01968"/>
    </source>
</evidence>
<protein>
    <submittedName>
        <fullName evidence="3">Hydantoinase/oxoprolinase</fullName>
    </submittedName>
</protein>
<dbReference type="InterPro" id="IPR008040">
    <property type="entry name" value="Hydant_A_N"/>
</dbReference>
<proteinExistence type="predicted"/>
<dbReference type="InterPro" id="IPR043129">
    <property type="entry name" value="ATPase_NBD"/>
</dbReference>
<dbReference type="SUPFAM" id="SSF53067">
    <property type="entry name" value="Actin-like ATPase domain"/>
    <property type="match status" value="2"/>
</dbReference>
<dbReference type="EMBL" id="AP021875">
    <property type="protein sequence ID" value="BBO74649.1"/>
    <property type="molecule type" value="Genomic_DNA"/>
</dbReference>
<reference evidence="3 4" key="1">
    <citation type="submission" date="2019-11" db="EMBL/GenBank/DDBJ databases">
        <title>Comparative genomics of hydrocarbon-degrading Desulfosarcina strains.</title>
        <authorList>
            <person name="Watanabe M."/>
            <person name="Kojima H."/>
            <person name="Fukui M."/>
        </authorList>
    </citation>
    <scope>NUCLEOTIDE SEQUENCE [LARGE SCALE GENOMIC DNA]</scope>
    <source>
        <strain evidence="3 4">PP31</strain>
    </source>
</reference>
<name>A0A5K7Z304_9BACT</name>
<dbReference type="Pfam" id="PF01968">
    <property type="entry name" value="Hydantoinase_A"/>
    <property type="match status" value="1"/>
</dbReference>
<dbReference type="Proteomes" id="UP000427769">
    <property type="component" value="Chromosome"/>
</dbReference>
<dbReference type="KEGG" id="dwd:DSCW_20660"/>
<evidence type="ECO:0000313" key="4">
    <source>
        <dbReference type="Proteomes" id="UP000427769"/>
    </source>
</evidence>
<sequence length="564" mass="61106">MIIGLDVGGTHTDVVLLGQEGLVRQIKVPTNPVDLFATVLKGLEQITEGIDPDQIRRAVLSTTLATNRVVQQRIPEVGMIVSSGPGMDPELFRTGEHYFPVAGAIDHRGREVAPIDADQVSAVAEEMKKKGIRHVGVVSKFSTRNPAHELAIGEQIGDQFEKVFLGHRVAGLLNFPRRIATTFLNAAIYPIHKEFFEAVLNSLAQKGLKVPIRILKPDGGNMRFEASIDHPAQTILSGPAASVMGSVAFAPKDEECLVLDIGGTTTDMAVLVNGVPLLDPLGISIGDHKTLIRSLDTISIGIGGDSAVRVVDGRIHIGPDRLGVAMAYGGPVPTPTDAIFLLGLGENGDLDKAKEGMQTIADALGTDVQDAAERVFEQACRTILKEADRMIARINAKPVYTVHELWEGSRLQPRYILVLGGPAPWFAKGLERFSDNRVKVVPRWTVANAIGAGLARTTCEVALFADTEREIAAAPEENFTQPIPSNYSQEDAVNDALDLLRRKAIARGANPDHLELEVIEAMSFNMVRGFYTTGKNIRVRAQVKPGLIHGYDPVTEKFTDNRFV</sequence>
<dbReference type="AlphaFoldDB" id="A0A5K7Z304"/>
<dbReference type="GO" id="GO:0017168">
    <property type="term" value="F:5-oxoprolinase (ATP-hydrolyzing) activity"/>
    <property type="evidence" value="ECO:0007669"/>
    <property type="project" value="TreeGrafter"/>
</dbReference>
<evidence type="ECO:0000313" key="3">
    <source>
        <dbReference type="EMBL" id="BBO74649.1"/>
    </source>
</evidence>
<dbReference type="InterPro" id="IPR045079">
    <property type="entry name" value="Oxoprolinase-like"/>
</dbReference>
<keyword evidence="4" id="KW-1185">Reference proteome</keyword>
<dbReference type="PANTHER" id="PTHR11365:SF2">
    <property type="entry name" value="5-OXOPROLINASE"/>
    <property type="match status" value="1"/>
</dbReference>
<feature type="domain" description="Hydantoinase/oxoprolinase N-terminal" evidence="2">
    <location>
        <begin position="3"/>
        <end position="156"/>
    </location>
</feature>
<gene>
    <name evidence="3" type="ORF">DSCW_20660</name>
</gene>
<organism evidence="3 4">
    <name type="scientific">Desulfosarcina widdelii</name>
    <dbReference type="NCBI Taxonomy" id="947919"/>
    <lineage>
        <taxon>Bacteria</taxon>
        <taxon>Pseudomonadati</taxon>
        <taxon>Thermodesulfobacteriota</taxon>
        <taxon>Desulfobacteria</taxon>
        <taxon>Desulfobacterales</taxon>
        <taxon>Desulfosarcinaceae</taxon>
        <taxon>Desulfosarcina</taxon>
    </lineage>
</organism>
<dbReference type="OrthoDB" id="9814788at2"/>
<dbReference type="PANTHER" id="PTHR11365">
    <property type="entry name" value="5-OXOPROLINASE RELATED"/>
    <property type="match status" value="1"/>
</dbReference>
<dbReference type="RefSeq" id="WP_155303655.1">
    <property type="nucleotide sequence ID" value="NZ_AP021875.1"/>
</dbReference>
<dbReference type="GO" id="GO:0005829">
    <property type="term" value="C:cytosol"/>
    <property type="evidence" value="ECO:0007669"/>
    <property type="project" value="TreeGrafter"/>
</dbReference>
<dbReference type="InterPro" id="IPR002821">
    <property type="entry name" value="Hydantoinase_A"/>
</dbReference>
<dbReference type="Pfam" id="PF05378">
    <property type="entry name" value="Hydant_A_N"/>
    <property type="match status" value="1"/>
</dbReference>